<evidence type="ECO:0000313" key="1">
    <source>
        <dbReference type="EMBL" id="OLN28230.1"/>
    </source>
</evidence>
<dbReference type="Proteomes" id="UP000186102">
    <property type="component" value="Unassembled WGS sequence"/>
</dbReference>
<accession>A0A1Q8QLM1</accession>
<comment type="caution">
    <text evidence="1">The sequence shown here is derived from an EMBL/GenBank/DDBJ whole genome shotgun (WGS) entry which is preliminary data.</text>
</comment>
<gene>
    <name evidence="1" type="ORF">DSOL_4128</name>
</gene>
<organism evidence="1 2">
    <name type="scientific">Desulfosporosinus metallidurans</name>
    <dbReference type="NCBI Taxonomy" id="1888891"/>
    <lineage>
        <taxon>Bacteria</taxon>
        <taxon>Bacillati</taxon>
        <taxon>Bacillota</taxon>
        <taxon>Clostridia</taxon>
        <taxon>Eubacteriales</taxon>
        <taxon>Desulfitobacteriaceae</taxon>
        <taxon>Desulfosporosinus</taxon>
    </lineage>
</organism>
<dbReference type="EMBL" id="MLBF01000045">
    <property type="protein sequence ID" value="OLN28230.1"/>
    <property type="molecule type" value="Genomic_DNA"/>
</dbReference>
<keyword evidence="2" id="KW-1185">Reference proteome</keyword>
<sequence length="38" mass="4331">MAVKAGIRFRNIPAWLIPIARMDIFQKINETTDGKIAM</sequence>
<reference evidence="1 2" key="1">
    <citation type="submission" date="2016-09" db="EMBL/GenBank/DDBJ databases">
        <title>Complete genome of Desulfosporosinus sp. OL.</title>
        <authorList>
            <person name="Mardanov A."/>
            <person name="Beletsky A."/>
            <person name="Panova A."/>
            <person name="Karnachuk O."/>
            <person name="Ravin N."/>
        </authorList>
    </citation>
    <scope>NUCLEOTIDE SEQUENCE [LARGE SCALE GENOMIC DNA]</scope>
    <source>
        <strain evidence="1 2">OL</strain>
    </source>
</reference>
<name>A0A1Q8QLM1_9FIRM</name>
<protein>
    <submittedName>
        <fullName evidence="1">Uncharacterized protein</fullName>
    </submittedName>
</protein>
<evidence type="ECO:0000313" key="2">
    <source>
        <dbReference type="Proteomes" id="UP000186102"/>
    </source>
</evidence>
<proteinExistence type="predicted"/>
<dbReference type="AlphaFoldDB" id="A0A1Q8QLM1"/>